<proteinExistence type="predicted"/>
<evidence type="ECO:0000313" key="2">
    <source>
        <dbReference type="EMBL" id="NHC14889.1"/>
    </source>
</evidence>
<dbReference type="Proteomes" id="UP000800981">
    <property type="component" value="Unassembled WGS sequence"/>
</dbReference>
<gene>
    <name evidence="2" type="ORF">G9H71_13960</name>
</gene>
<accession>A0ABX0GYN2</accession>
<dbReference type="EMBL" id="JAANNP010000012">
    <property type="protein sequence ID" value="NHC14889.1"/>
    <property type="molecule type" value="Genomic_DNA"/>
</dbReference>
<protein>
    <submittedName>
        <fullName evidence="2">Molybdopterin-guanine dinucleotide biosynthesis protein MobA</fullName>
    </submittedName>
</protein>
<evidence type="ECO:0000259" key="1">
    <source>
        <dbReference type="Pfam" id="PF20058"/>
    </source>
</evidence>
<dbReference type="Pfam" id="PF20058">
    <property type="entry name" value="DUF6457"/>
    <property type="match status" value="1"/>
</dbReference>
<name>A0ABX0GYN2_9ACTN</name>
<evidence type="ECO:0000313" key="3">
    <source>
        <dbReference type="Proteomes" id="UP000800981"/>
    </source>
</evidence>
<keyword evidence="3" id="KW-1185">Reference proteome</keyword>
<dbReference type="RefSeq" id="WP_166282842.1">
    <property type="nucleotide sequence ID" value="NZ_JAANNP010000012.1"/>
</dbReference>
<comment type="caution">
    <text evidence="2">The sequence shown here is derived from an EMBL/GenBank/DDBJ whole genome shotgun (WGS) entry which is preliminary data.</text>
</comment>
<feature type="domain" description="DUF6457" evidence="1">
    <location>
        <begin position="2"/>
        <end position="79"/>
    </location>
</feature>
<reference evidence="2 3" key="1">
    <citation type="submission" date="2020-03" db="EMBL/GenBank/DDBJ databases">
        <title>Two novel Motilibacter sp.</title>
        <authorList>
            <person name="Liu S."/>
        </authorList>
    </citation>
    <scope>NUCLEOTIDE SEQUENCE [LARGE SCALE GENOMIC DNA]</scope>
    <source>
        <strain evidence="2 3">E257</strain>
    </source>
</reference>
<organism evidence="2 3">
    <name type="scientific">Motilibacter deserti</name>
    <dbReference type="NCBI Taxonomy" id="2714956"/>
    <lineage>
        <taxon>Bacteria</taxon>
        <taxon>Bacillati</taxon>
        <taxon>Actinomycetota</taxon>
        <taxon>Actinomycetes</taxon>
        <taxon>Motilibacterales</taxon>
        <taxon>Motilibacteraceae</taxon>
        <taxon>Motilibacter</taxon>
    </lineage>
</organism>
<sequence>MNRLDDWTDRLVRELGLPEQLAGTDVRDLVLDLARDAAHGVARPAAPLTTFLVGVAAGRSGAGPAALRELADRAVALIPPAAPDPEVEGAPE</sequence>
<dbReference type="InterPro" id="IPR045598">
    <property type="entry name" value="DUF6457"/>
</dbReference>